<feature type="domain" description="HTH tetR-type" evidence="5">
    <location>
        <begin position="19"/>
        <end position="79"/>
    </location>
</feature>
<dbReference type="InterPro" id="IPR036271">
    <property type="entry name" value="Tet_transcr_reg_TetR-rel_C_sf"/>
</dbReference>
<keyword evidence="2 4" id="KW-0238">DNA-binding</keyword>
<evidence type="ECO:0000313" key="7">
    <source>
        <dbReference type="Proteomes" id="UP000581135"/>
    </source>
</evidence>
<accession>A0A839SWQ8</accession>
<reference evidence="6 7" key="1">
    <citation type="submission" date="2020-08" db="EMBL/GenBank/DDBJ databases">
        <title>Genomic Encyclopedia of Type Strains, Phase III (KMG-III): the genomes of soil and plant-associated and newly described type strains.</title>
        <authorList>
            <person name="Whitman W."/>
        </authorList>
    </citation>
    <scope>NUCLEOTIDE SEQUENCE [LARGE SCALE GENOMIC DNA]</scope>
    <source>
        <strain evidence="6 7">CECT 8803</strain>
    </source>
</reference>
<dbReference type="Gene3D" id="1.10.10.60">
    <property type="entry name" value="Homeodomain-like"/>
    <property type="match status" value="1"/>
</dbReference>
<evidence type="ECO:0000259" key="5">
    <source>
        <dbReference type="PROSITE" id="PS50977"/>
    </source>
</evidence>
<proteinExistence type="predicted"/>
<keyword evidence="7" id="KW-1185">Reference proteome</keyword>
<evidence type="ECO:0000256" key="2">
    <source>
        <dbReference type="ARBA" id="ARBA00023125"/>
    </source>
</evidence>
<dbReference type="Proteomes" id="UP000581135">
    <property type="component" value="Unassembled WGS sequence"/>
</dbReference>
<comment type="caution">
    <text evidence="6">The sequence shown here is derived from an EMBL/GenBank/DDBJ whole genome shotgun (WGS) entry which is preliminary data.</text>
</comment>
<dbReference type="SUPFAM" id="SSF48498">
    <property type="entry name" value="Tetracyclin repressor-like, C-terminal domain"/>
    <property type="match status" value="1"/>
</dbReference>
<dbReference type="Gene3D" id="1.10.357.10">
    <property type="entry name" value="Tetracycline Repressor, domain 2"/>
    <property type="match status" value="1"/>
</dbReference>
<dbReference type="PANTHER" id="PTHR47506:SF1">
    <property type="entry name" value="HTH-TYPE TRANSCRIPTIONAL REGULATOR YJDC"/>
    <property type="match status" value="1"/>
</dbReference>
<dbReference type="Pfam" id="PF00440">
    <property type="entry name" value="TetR_N"/>
    <property type="match status" value="1"/>
</dbReference>
<name>A0A839SWQ8_9PROT</name>
<evidence type="ECO:0000313" key="6">
    <source>
        <dbReference type="EMBL" id="MBB3065385.1"/>
    </source>
</evidence>
<dbReference type="AlphaFoldDB" id="A0A839SWQ8"/>
<evidence type="ECO:0000256" key="4">
    <source>
        <dbReference type="PROSITE-ProRule" id="PRU00335"/>
    </source>
</evidence>
<dbReference type="SUPFAM" id="SSF46689">
    <property type="entry name" value="Homeodomain-like"/>
    <property type="match status" value="1"/>
</dbReference>
<evidence type="ECO:0000256" key="1">
    <source>
        <dbReference type="ARBA" id="ARBA00023015"/>
    </source>
</evidence>
<dbReference type="RefSeq" id="WP_183416220.1">
    <property type="nucleotide sequence ID" value="NZ_JACHXA010000004.1"/>
</dbReference>
<dbReference type="InterPro" id="IPR001647">
    <property type="entry name" value="HTH_TetR"/>
</dbReference>
<dbReference type="GO" id="GO:0003677">
    <property type="term" value="F:DNA binding"/>
    <property type="evidence" value="ECO:0007669"/>
    <property type="project" value="UniProtKB-UniRule"/>
</dbReference>
<dbReference type="InterPro" id="IPR009057">
    <property type="entry name" value="Homeodomain-like_sf"/>
</dbReference>
<feature type="DNA-binding region" description="H-T-H motif" evidence="4">
    <location>
        <begin position="42"/>
        <end position="61"/>
    </location>
</feature>
<dbReference type="EMBL" id="JACHXA010000004">
    <property type="protein sequence ID" value="MBB3065385.1"/>
    <property type="molecule type" value="Genomic_DNA"/>
</dbReference>
<gene>
    <name evidence="6" type="ORF">FHR98_001672</name>
</gene>
<keyword evidence="3" id="KW-0804">Transcription</keyword>
<protein>
    <submittedName>
        <fullName evidence="6">TetR/AcrR family transcriptional repressor of nem operon</fullName>
    </submittedName>
</protein>
<organism evidence="6 7">
    <name type="scientific">Limibacillus halophilus</name>
    <dbReference type="NCBI Taxonomy" id="1579333"/>
    <lineage>
        <taxon>Bacteria</taxon>
        <taxon>Pseudomonadati</taxon>
        <taxon>Pseudomonadota</taxon>
        <taxon>Alphaproteobacteria</taxon>
        <taxon>Rhodospirillales</taxon>
        <taxon>Rhodovibrionaceae</taxon>
        <taxon>Limibacillus</taxon>
    </lineage>
</organism>
<keyword evidence="1" id="KW-0805">Transcription regulation</keyword>
<sequence>MPDHSTIKRAHRGRGRPLEFDRATAVRQALDAFWRRGYQGVSVTDLAEVMSITRTSFYNSFGDRQSVFKEALDVYRREAPDSALADIPAGVAVVPAVRQVFRNICRARIEDPEARGCLVVNTLGQMGNLEGEVDSYLKRAISNGTKVIERLLSQAVEQGEIPPIADLKAASKSFVAFLIGLNTLSKVVRDESQLWDLCENFLERYGF</sequence>
<dbReference type="Pfam" id="PF16925">
    <property type="entry name" value="TetR_C_13"/>
    <property type="match status" value="1"/>
</dbReference>
<dbReference type="InterPro" id="IPR011075">
    <property type="entry name" value="TetR_C"/>
</dbReference>
<evidence type="ECO:0000256" key="3">
    <source>
        <dbReference type="ARBA" id="ARBA00023163"/>
    </source>
</evidence>
<dbReference type="PROSITE" id="PS50977">
    <property type="entry name" value="HTH_TETR_2"/>
    <property type="match status" value="1"/>
</dbReference>
<dbReference type="PANTHER" id="PTHR47506">
    <property type="entry name" value="TRANSCRIPTIONAL REGULATORY PROTEIN"/>
    <property type="match status" value="1"/>
</dbReference>